<dbReference type="EMBL" id="AJWY01003192">
    <property type="protein sequence ID" value="EKC76068.1"/>
    <property type="molecule type" value="Genomic_DNA"/>
</dbReference>
<evidence type="ECO:0000259" key="1">
    <source>
        <dbReference type="Pfam" id="PF16220"/>
    </source>
</evidence>
<feature type="non-terminal residue" evidence="2">
    <location>
        <position position="55"/>
    </location>
</feature>
<reference evidence="2" key="1">
    <citation type="journal article" date="2013" name="Environ. Microbiol.">
        <title>Microbiota from the distal guts of lean and obese adolescents exhibit partial functional redundancy besides clear differences in community structure.</title>
        <authorList>
            <person name="Ferrer M."/>
            <person name="Ruiz A."/>
            <person name="Lanza F."/>
            <person name="Haange S.B."/>
            <person name="Oberbach A."/>
            <person name="Till H."/>
            <person name="Bargiela R."/>
            <person name="Campoy C."/>
            <person name="Segura M.T."/>
            <person name="Richter M."/>
            <person name="von Bergen M."/>
            <person name="Seifert J."/>
            <person name="Suarez A."/>
        </authorList>
    </citation>
    <scope>NUCLEOTIDE SEQUENCE</scope>
</reference>
<proteinExistence type="predicted"/>
<feature type="domain" description="FecR N-terminal" evidence="1">
    <location>
        <begin position="16"/>
        <end position="46"/>
    </location>
</feature>
<dbReference type="InterPro" id="IPR032623">
    <property type="entry name" value="FecR_N"/>
</dbReference>
<organism evidence="2">
    <name type="scientific">human gut metagenome</name>
    <dbReference type="NCBI Taxonomy" id="408170"/>
    <lineage>
        <taxon>unclassified sequences</taxon>
        <taxon>metagenomes</taxon>
        <taxon>organismal metagenomes</taxon>
    </lineage>
</organism>
<protein>
    <recommendedName>
        <fullName evidence="1">FecR N-terminal domain-containing protein</fullName>
    </recommendedName>
</protein>
<comment type="caution">
    <text evidence="2">The sequence shown here is derived from an EMBL/GenBank/DDBJ whole genome shotgun (WGS) entry which is preliminary data.</text>
</comment>
<gene>
    <name evidence="2" type="ORF">LEA_04879</name>
</gene>
<evidence type="ECO:0000313" key="2">
    <source>
        <dbReference type="EMBL" id="EKC76068.1"/>
    </source>
</evidence>
<accession>K1U1G8</accession>
<sequence>MNMQNRHIDHLIARHLDGERLSDAEQAELLDWLRSSEEHRRSYLEAYDAWGERHL</sequence>
<dbReference type="AlphaFoldDB" id="K1U1G8"/>
<dbReference type="Pfam" id="PF16220">
    <property type="entry name" value="DUF4880"/>
    <property type="match status" value="1"/>
</dbReference>
<name>K1U1G8_9ZZZZ</name>